<dbReference type="GO" id="GO:0016020">
    <property type="term" value="C:membrane"/>
    <property type="evidence" value="ECO:0007669"/>
    <property type="project" value="UniProtKB-SubCell"/>
</dbReference>
<protein>
    <submittedName>
        <fullName evidence="8">Transporter, major facilitator family</fullName>
    </submittedName>
</protein>
<evidence type="ECO:0000259" key="7">
    <source>
        <dbReference type="PROSITE" id="PS50850"/>
    </source>
</evidence>
<keyword evidence="5 6" id="KW-0472">Membrane</keyword>
<reference evidence="8" key="1">
    <citation type="submission" date="2013-08" db="EMBL/GenBank/DDBJ databases">
        <authorList>
            <person name="Mendez C."/>
            <person name="Richter M."/>
            <person name="Ferrer M."/>
            <person name="Sanchez J."/>
        </authorList>
    </citation>
    <scope>NUCLEOTIDE SEQUENCE</scope>
</reference>
<feature type="non-terminal residue" evidence="8">
    <location>
        <position position="1"/>
    </location>
</feature>
<dbReference type="AlphaFoldDB" id="T0YH13"/>
<dbReference type="SUPFAM" id="SSF103473">
    <property type="entry name" value="MFS general substrate transporter"/>
    <property type="match status" value="1"/>
</dbReference>
<dbReference type="Pfam" id="PF07690">
    <property type="entry name" value="MFS_1"/>
    <property type="match status" value="1"/>
</dbReference>
<comment type="caution">
    <text evidence="8">The sequence shown here is derived from an EMBL/GenBank/DDBJ whole genome shotgun (WGS) entry which is preliminary data.</text>
</comment>
<evidence type="ECO:0000256" key="3">
    <source>
        <dbReference type="ARBA" id="ARBA00022692"/>
    </source>
</evidence>
<proteinExistence type="predicted"/>
<name>T0YH13_9ZZZZ</name>
<dbReference type="InterPro" id="IPR020846">
    <property type="entry name" value="MFS_dom"/>
</dbReference>
<keyword evidence="3 6" id="KW-0812">Transmembrane</keyword>
<dbReference type="Gene3D" id="1.20.1250.20">
    <property type="entry name" value="MFS general substrate transporter like domains"/>
    <property type="match status" value="1"/>
</dbReference>
<evidence type="ECO:0000256" key="2">
    <source>
        <dbReference type="ARBA" id="ARBA00022448"/>
    </source>
</evidence>
<dbReference type="PANTHER" id="PTHR42718:SF9">
    <property type="entry name" value="MAJOR FACILITATOR SUPERFAMILY MULTIDRUG TRANSPORTER MFSC"/>
    <property type="match status" value="1"/>
</dbReference>
<dbReference type="InterPro" id="IPR011701">
    <property type="entry name" value="MFS"/>
</dbReference>
<evidence type="ECO:0000313" key="8">
    <source>
        <dbReference type="EMBL" id="EQD31082.1"/>
    </source>
</evidence>
<feature type="transmembrane region" description="Helical" evidence="6">
    <location>
        <begin position="36"/>
        <end position="59"/>
    </location>
</feature>
<evidence type="ECO:0000256" key="1">
    <source>
        <dbReference type="ARBA" id="ARBA00004141"/>
    </source>
</evidence>
<evidence type="ECO:0000256" key="6">
    <source>
        <dbReference type="SAM" id="Phobius"/>
    </source>
</evidence>
<gene>
    <name evidence="8" type="ORF">B1B_18280</name>
</gene>
<keyword evidence="4 6" id="KW-1133">Transmembrane helix</keyword>
<dbReference type="EMBL" id="AUZY01012233">
    <property type="protein sequence ID" value="EQD31082.1"/>
    <property type="molecule type" value="Genomic_DNA"/>
</dbReference>
<keyword evidence="2" id="KW-0813">Transport</keyword>
<dbReference type="PROSITE" id="PS50850">
    <property type="entry name" value="MFS"/>
    <property type="match status" value="1"/>
</dbReference>
<evidence type="ECO:0000256" key="5">
    <source>
        <dbReference type="ARBA" id="ARBA00023136"/>
    </source>
</evidence>
<dbReference type="GO" id="GO:0022857">
    <property type="term" value="F:transmembrane transporter activity"/>
    <property type="evidence" value="ECO:0007669"/>
    <property type="project" value="InterPro"/>
</dbReference>
<reference evidence="8" key="2">
    <citation type="journal article" date="2014" name="ISME J.">
        <title>Microbial stratification in low pH oxic and suboxic macroscopic growths along an acid mine drainage.</title>
        <authorList>
            <person name="Mendez-Garcia C."/>
            <person name="Mesa V."/>
            <person name="Sprenger R.R."/>
            <person name="Richter M."/>
            <person name="Diez M.S."/>
            <person name="Solano J."/>
            <person name="Bargiela R."/>
            <person name="Golyshina O.V."/>
            <person name="Manteca A."/>
            <person name="Ramos J.L."/>
            <person name="Gallego J.R."/>
            <person name="Llorente I."/>
            <person name="Martins Dos Santos V.A."/>
            <person name="Jensen O.N."/>
            <person name="Pelaez A.I."/>
            <person name="Sanchez J."/>
            <person name="Ferrer M."/>
        </authorList>
    </citation>
    <scope>NUCLEOTIDE SEQUENCE</scope>
</reference>
<sequence>GNIADRIGAQPLTVGGMVLCGVSLIAIALHPVPGGVLLIELAVTGAGLGMFTPPNNAAIMGAAPRQHSGMASGILNMTRGMGTSLGVALTGLVFGLAAGTSAAHAQSPVLATRGLVAAVIFLAAVSFVAAGVAALRGRTRLNSDPTLTAEG</sequence>
<accession>T0YH13</accession>
<feature type="transmembrane region" description="Helical" evidence="6">
    <location>
        <begin position="115"/>
        <end position="135"/>
    </location>
</feature>
<feature type="transmembrane region" description="Helical" evidence="6">
    <location>
        <begin position="12"/>
        <end position="30"/>
    </location>
</feature>
<comment type="subcellular location">
    <subcellularLocation>
        <location evidence="1">Membrane</location>
        <topology evidence="1">Multi-pass membrane protein</topology>
    </subcellularLocation>
</comment>
<dbReference type="InterPro" id="IPR036259">
    <property type="entry name" value="MFS_trans_sf"/>
</dbReference>
<dbReference type="PANTHER" id="PTHR42718">
    <property type="entry name" value="MAJOR FACILITATOR SUPERFAMILY MULTIDRUG TRANSPORTER MFSC"/>
    <property type="match status" value="1"/>
</dbReference>
<evidence type="ECO:0000256" key="4">
    <source>
        <dbReference type="ARBA" id="ARBA00022989"/>
    </source>
</evidence>
<feature type="domain" description="Major facilitator superfamily (MFS) profile" evidence="7">
    <location>
        <begin position="1"/>
        <end position="151"/>
    </location>
</feature>
<organism evidence="8">
    <name type="scientific">mine drainage metagenome</name>
    <dbReference type="NCBI Taxonomy" id="410659"/>
    <lineage>
        <taxon>unclassified sequences</taxon>
        <taxon>metagenomes</taxon>
        <taxon>ecological metagenomes</taxon>
    </lineage>
</organism>
<feature type="transmembrane region" description="Helical" evidence="6">
    <location>
        <begin position="80"/>
        <end position="103"/>
    </location>
</feature>